<dbReference type="PANTHER" id="PTHR11364">
    <property type="entry name" value="THIOSULFATE SULFERTANSFERASE"/>
    <property type="match status" value="1"/>
</dbReference>
<dbReference type="RefSeq" id="WP_125124376.1">
    <property type="nucleotide sequence ID" value="NZ_AP025334.1"/>
</dbReference>
<dbReference type="SUPFAM" id="SSF52821">
    <property type="entry name" value="Rhodanese/Cell cycle control phosphatase"/>
    <property type="match status" value="3"/>
</dbReference>
<dbReference type="InterPro" id="IPR036873">
    <property type="entry name" value="Rhodanese-like_dom_sf"/>
</dbReference>
<accession>A0ABN6LN74</accession>
<feature type="domain" description="Rhodanese" evidence="3">
    <location>
        <begin position="148"/>
        <end position="245"/>
    </location>
</feature>
<evidence type="ECO:0000256" key="1">
    <source>
        <dbReference type="ARBA" id="ARBA00022679"/>
    </source>
</evidence>
<keyword evidence="5" id="KW-1185">Reference proteome</keyword>
<sequence length="398" mass="43594">MAQNITLSQFRQNNGVVIDTRNSALYNGWPDALHGTSGHVSGARNLAASWLDEMTNAQFDAWSALRPLSAETRIALYGEPEDNAAVEAWLRQKGLHAPWRISDAFSCACPLERLPGFHQLVPACWLNALIAHRQVSEKPVGKWTVIEAGWGMRDTFRQGHIPGADYLDTGELESEPLWNVVAPEALRNVLAAHGIRCDTTVILYSRTPLAAARVAHILLYAGVQDVRVLDGGWRAWLCAGFPVASGDALPIKSACDFGAPLPAQPQLMLSLPQARALLNRKDASMVSVRSWAEFSGATSGYDYIDACGEIPGARWGRGGRGKDGVEDFLNPDATLRCADYVTAMWEAWNITADQHIAFYCGTGWRASLAFICARAMGWTNIGVYDGGWYEWSLHHNNG</sequence>
<dbReference type="SMART" id="SM00450">
    <property type="entry name" value="RHOD"/>
    <property type="match status" value="3"/>
</dbReference>
<dbReference type="PROSITE" id="PS00380">
    <property type="entry name" value="RHODANESE_1"/>
    <property type="match status" value="1"/>
</dbReference>
<evidence type="ECO:0000313" key="4">
    <source>
        <dbReference type="EMBL" id="BDD50631.1"/>
    </source>
</evidence>
<proteinExistence type="predicted"/>
<dbReference type="Gene3D" id="3.40.250.10">
    <property type="entry name" value="Rhodanese-like domain"/>
    <property type="match status" value="3"/>
</dbReference>
<feature type="domain" description="Rhodanese" evidence="3">
    <location>
        <begin position="279"/>
        <end position="396"/>
    </location>
</feature>
<dbReference type="InterPro" id="IPR045078">
    <property type="entry name" value="TST/MPST-like"/>
</dbReference>
<evidence type="ECO:0000256" key="2">
    <source>
        <dbReference type="ARBA" id="ARBA00022737"/>
    </source>
</evidence>
<evidence type="ECO:0000259" key="3">
    <source>
        <dbReference type="PROSITE" id="PS50206"/>
    </source>
</evidence>
<reference evidence="4 5" key="1">
    <citation type="submission" date="2021-12" db="EMBL/GenBank/DDBJ databases">
        <title>Complete genome sequence of Phytobacter diazotrophicus TA9734.</title>
        <authorList>
            <person name="Kubota H."/>
            <person name="Nakayama Y."/>
            <person name="Ariyoshi T."/>
        </authorList>
    </citation>
    <scope>NUCLEOTIDE SEQUENCE [LARGE SCALE GENOMIC DNA]</scope>
    <source>
        <strain evidence="4 5">TA9734</strain>
    </source>
</reference>
<keyword evidence="2" id="KW-0677">Repeat</keyword>
<organism evidence="4 5">
    <name type="scientific">Phytobacter diazotrophicus</name>
    <dbReference type="NCBI Taxonomy" id="395631"/>
    <lineage>
        <taxon>Bacteria</taxon>
        <taxon>Pseudomonadati</taxon>
        <taxon>Pseudomonadota</taxon>
        <taxon>Gammaproteobacteria</taxon>
        <taxon>Enterobacterales</taxon>
        <taxon>Enterobacteriaceae</taxon>
        <taxon>Phytobacter</taxon>
    </lineage>
</organism>
<dbReference type="PROSITE" id="PS50206">
    <property type="entry name" value="RHODANESE_3"/>
    <property type="match status" value="2"/>
</dbReference>
<evidence type="ECO:0000313" key="5">
    <source>
        <dbReference type="Proteomes" id="UP001320460"/>
    </source>
</evidence>
<dbReference type="Pfam" id="PF00581">
    <property type="entry name" value="Rhodanese"/>
    <property type="match status" value="2"/>
</dbReference>
<dbReference type="PANTHER" id="PTHR11364:SF27">
    <property type="entry name" value="SULFURTRANSFERASE"/>
    <property type="match status" value="1"/>
</dbReference>
<protein>
    <submittedName>
        <fullName evidence="4">Sulfurtransferase</fullName>
    </submittedName>
</protein>
<dbReference type="Proteomes" id="UP001320460">
    <property type="component" value="Chromosome"/>
</dbReference>
<dbReference type="CDD" id="cd01448">
    <property type="entry name" value="TST_Repeat_1"/>
    <property type="match status" value="1"/>
</dbReference>
<name>A0ABN6LN74_9ENTR</name>
<dbReference type="InterPro" id="IPR001307">
    <property type="entry name" value="Thiosulphate_STrfase_CS"/>
</dbReference>
<gene>
    <name evidence="4" type="primary">ynjE</name>
    <name evidence="4" type="ORF">PDTA9734_21180</name>
</gene>
<dbReference type="InterPro" id="IPR001763">
    <property type="entry name" value="Rhodanese-like_dom"/>
</dbReference>
<dbReference type="EMBL" id="AP025334">
    <property type="protein sequence ID" value="BDD50631.1"/>
    <property type="molecule type" value="Genomic_DNA"/>
</dbReference>
<keyword evidence="1" id="KW-0808">Transferase</keyword>